<dbReference type="InterPro" id="IPR010181">
    <property type="entry name" value="CGCAxxGCC_motif"/>
</dbReference>
<evidence type="ECO:0000313" key="2">
    <source>
        <dbReference type="Proteomes" id="UP000886808"/>
    </source>
</evidence>
<organism evidence="1 2">
    <name type="scientific">Candidatus Butyricicoccus avistercoris</name>
    <dbReference type="NCBI Taxonomy" id="2838518"/>
    <lineage>
        <taxon>Bacteria</taxon>
        <taxon>Bacillati</taxon>
        <taxon>Bacillota</taxon>
        <taxon>Clostridia</taxon>
        <taxon>Eubacteriales</taxon>
        <taxon>Butyricicoccaceae</taxon>
        <taxon>Butyricicoccus</taxon>
    </lineage>
</organism>
<dbReference type="Pfam" id="PF09719">
    <property type="entry name" value="C_GCAxxG_C_C"/>
    <property type="match status" value="1"/>
</dbReference>
<dbReference type="AlphaFoldDB" id="A0A9D1PJY4"/>
<sequence>MTKVEKAVSLHDKGYNCAQAVVCAFAEDFGLDEQTAYKMSEAFGLGVGQMEICGAVSGACMLAGMKNSGGLENIGKTKAETYKINRAIADEFKQMNESVICRELKGVQTGTVLRSCTGCIEDAVKIVEKYIK</sequence>
<name>A0A9D1PJY4_9FIRM</name>
<gene>
    <name evidence="1" type="ORF">H9746_09410</name>
</gene>
<proteinExistence type="predicted"/>
<evidence type="ECO:0000313" key="1">
    <source>
        <dbReference type="EMBL" id="HIV63035.1"/>
    </source>
</evidence>
<reference evidence="1" key="1">
    <citation type="journal article" date="2021" name="PeerJ">
        <title>Extensive microbial diversity within the chicken gut microbiome revealed by metagenomics and culture.</title>
        <authorList>
            <person name="Gilroy R."/>
            <person name="Ravi A."/>
            <person name="Getino M."/>
            <person name="Pursley I."/>
            <person name="Horton D.L."/>
            <person name="Alikhan N.F."/>
            <person name="Baker D."/>
            <person name="Gharbi K."/>
            <person name="Hall N."/>
            <person name="Watson M."/>
            <person name="Adriaenssens E.M."/>
            <person name="Foster-Nyarko E."/>
            <person name="Jarju S."/>
            <person name="Secka A."/>
            <person name="Antonio M."/>
            <person name="Oren A."/>
            <person name="Chaudhuri R.R."/>
            <person name="La Ragione R."/>
            <person name="Hildebrand F."/>
            <person name="Pallen M.J."/>
        </authorList>
    </citation>
    <scope>NUCLEOTIDE SEQUENCE</scope>
    <source>
        <strain evidence="1">CHK193-4272</strain>
    </source>
</reference>
<dbReference type="EMBL" id="DXIE01000057">
    <property type="protein sequence ID" value="HIV63035.1"/>
    <property type="molecule type" value="Genomic_DNA"/>
</dbReference>
<comment type="caution">
    <text evidence="1">The sequence shown here is derived from an EMBL/GenBank/DDBJ whole genome shotgun (WGS) entry which is preliminary data.</text>
</comment>
<dbReference type="Proteomes" id="UP000886808">
    <property type="component" value="Unassembled WGS sequence"/>
</dbReference>
<accession>A0A9D1PJY4</accession>
<protein>
    <submittedName>
        <fullName evidence="1">C-GCAxxG-C-C family protein</fullName>
    </submittedName>
</protein>
<reference evidence="1" key="2">
    <citation type="submission" date="2021-04" db="EMBL/GenBank/DDBJ databases">
        <authorList>
            <person name="Gilroy R."/>
        </authorList>
    </citation>
    <scope>NUCLEOTIDE SEQUENCE</scope>
    <source>
        <strain evidence="1">CHK193-4272</strain>
    </source>
</reference>
<dbReference type="NCBIfam" id="TIGR01909">
    <property type="entry name" value="C_GCAxxG_C_C"/>
    <property type="match status" value="1"/>
</dbReference>